<proteinExistence type="predicted"/>
<keyword evidence="2" id="KW-1185">Reference proteome</keyword>
<gene>
    <name evidence="1" type="ORF">ABVK25_011922</name>
</gene>
<organism evidence="1 2">
    <name type="scientific">Lepraria finkii</name>
    <dbReference type="NCBI Taxonomy" id="1340010"/>
    <lineage>
        <taxon>Eukaryota</taxon>
        <taxon>Fungi</taxon>
        <taxon>Dikarya</taxon>
        <taxon>Ascomycota</taxon>
        <taxon>Pezizomycotina</taxon>
        <taxon>Lecanoromycetes</taxon>
        <taxon>OSLEUM clade</taxon>
        <taxon>Lecanoromycetidae</taxon>
        <taxon>Lecanorales</taxon>
        <taxon>Lecanorineae</taxon>
        <taxon>Stereocaulaceae</taxon>
        <taxon>Lepraria</taxon>
    </lineage>
</organism>
<dbReference type="Proteomes" id="UP001590951">
    <property type="component" value="Unassembled WGS sequence"/>
</dbReference>
<accession>A0ABR4AK99</accession>
<name>A0ABR4AK99_9LECA</name>
<sequence>MTSFNHFAQELFVHHAIVSADDSKSDTLETTLEHANVAQSVNCKTTIVDKVADVTDAFNINAAFTIKHDKLNAEGKEGLVNTNKLKSSDMNFVMSVRVVSQIVMDHSLTKLVPIAGMKPNMFTQVYGDSFISGFQDGGKFTAIISIKVQDREQLESIKAEYIILYYRIDTTLTDVRPLVESYIGTHQRKFGSHGQ</sequence>
<reference evidence="1 2" key="1">
    <citation type="submission" date="2024-09" db="EMBL/GenBank/DDBJ databases">
        <title>Rethinking Asexuality: The Enigmatic Case of Functional Sexual Genes in Lepraria (Stereocaulaceae).</title>
        <authorList>
            <person name="Doellman M."/>
            <person name="Sun Y."/>
            <person name="Barcenas-Pena A."/>
            <person name="Lumbsch H.T."/>
            <person name="Grewe F."/>
        </authorList>
    </citation>
    <scope>NUCLEOTIDE SEQUENCE [LARGE SCALE GENOMIC DNA]</scope>
    <source>
        <strain evidence="1 2">Grewe 0041</strain>
    </source>
</reference>
<evidence type="ECO:0000313" key="2">
    <source>
        <dbReference type="Proteomes" id="UP001590951"/>
    </source>
</evidence>
<comment type="caution">
    <text evidence="1">The sequence shown here is derived from an EMBL/GenBank/DDBJ whole genome shotgun (WGS) entry which is preliminary data.</text>
</comment>
<dbReference type="EMBL" id="JBHFEH010000129">
    <property type="protein sequence ID" value="KAL2045926.1"/>
    <property type="molecule type" value="Genomic_DNA"/>
</dbReference>
<protein>
    <submittedName>
        <fullName evidence="1">Uncharacterized protein</fullName>
    </submittedName>
</protein>
<evidence type="ECO:0000313" key="1">
    <source>
        <dbReference type="EMBL" id="KAL2045926.1"/>
    </source>
</evidence>